<dbReference type="InParanoid" id="Q5B5V3"/>
<dbReference type="InterPro" id="IPR050863">
    <property type="entry name" value="CenT-Element_Derived"/>
</dbReference>
<dbReference type="EMBL" id="BN001302">
    <property type="protein sequence ID" value="CBF74754.1"/>
    <property type="molecule type" value="Genomic_DNA"/>
</dbReference>
<dbReference type="Pfam" id="PF04218">
    <property type="entry name" value="CENP-B_N"/>
    <property type="match status" value="1"/>
</dbReference>
<feature type="compositionally biased region" description="Polar residues" evidence="3">
    <location>
        <begin position="293"/>
        <end position="304"/>
    </location>
</feature>
<feature type="compositionally biased region" description="Polar residues" evidence="3">
    <location>
        <begin position="446"/>
        <end position="463"/>
    </location>
</feature>
<dbReference type="GO" id="GO:0005634">
    <property type="term" value="C:nucleus"/>
    <property type="evidence" value="ECO:0000318"/>
    <property type="project" value="GO_Central"/>
</dbReference>
<protein>
    <recommendedName>
        <fullName evidence="4">HTH CENPB-type domain-containing protein</fullName>
    </recommendedName>
</protein>
<dbReference type="PANTHER" id="PTHR19303">
    <property type="entry name" value="TRANSPOSON"/>
    <property type="match status" value="1"/>
</dbReference>
<accession>C8V5G1</accession>
<dbReference type="SMART" id="SM00674">
    <property type="entry name" value="CENPB"/>
    <property type="match status" value="1"/>
</dbReference>
<dbReference type="AlphaFoldDB" id="Q5B5V3"/>
<evidence type="ECO:0000259" key="4">
    <source>
        <dbReference type="PROSITE" id="PS51253"/>
    </source>
</evidence>
<dbReference type="KEGG" id="ani:ANIA_04077"/>
<feature type="compositionally biased region" description="Basic residues" evidence="3">
    <location>
        <begin position="530"/>
        <end position="539"/>
    </location>
</feature>
<feature type="region of interest" description="Disordered" evidence="3">
    <location>
        <begin position="423"/>
        <end position="464"/>
    </location>
</feature>
<feature type="region of interest" description="Disordered" evidence="3">
    <location>
        <begin position="1"/>
        <end position="30"/>
    </location>
</feature>
<keyword evidence="2" id="KW-0539">Nucleus</keyword>
<gene>
    <name evidence="5" type="ORF">ANIA_04077</name>
</gene>
<sequence length="539" mass="58048">MDTETPHAQENGFAQSPWMDMGGFHPSHQNSPPLDYHGFGYPVHVPLDASYGVTIPPPYAPPALPMTVPSNAWPSMLTTSSQPPFQQSEHPVAPVPIAPSVSPIAPVPPPRKSSTSSSTPRRTLTDDDRRRMCLYAEENKTAKQTDIGALFGVERSTVSKVLRQKDKYLNPEDGSRSPIKRAKGRVPDIEKALSNWVRNYQRGGHGLTDEMIREKALFFASTCGSDGKEKVLSNSWLEKFKQKNGLLGAKVRKGSFGAKSDSESPTGLSINSALASAVHSPSVLSPISPTGFVSPSALSPAQSHENIRGSISVGPTDLGIDFQHSHSRSTISLDTTASFSPTSTLLTESPFTPSSQSRISPTDVNSSRPRSQTFPIANADPHSMPTDDLSEPTSTMKGLLPAAMEDAVGDDCDQKVALNIDTSPGTIKRNRSNPDIRARTIYPPSYSRSTTVSPISSPGSPTQDEARKALELVVNYFEHQSSGLGAQEAVTIGKLLERLQLAQQPPTLPGGLTRIDEHDDASPPHQSSLTKKRSIHNMG</sequence>
<dbReference type="OMA" id="QWPSMLT"/>
<dbReference type="VEuPathDB" id="FungiDB:AN4077"/>
<dbReference type="GeneID" id="2873498"/>
<dbReference type="InterPro" id="IPR009057">
    <property type="entry name" value="Homeodomain-like_sf"/>
</dbReference>
<feature type="region of interest" description="Disordered" evidence="3">
    <location>
        <begin position="342"/>
        <end position="394"/>
    </location>
</feature>
<proteinExistence type="predicted"/>
<name>Q5B5V3_EMENI</name>
<dbReference type="Gene3D" id="1.10.10.60">
    <property type="entry name" value="Homeodomain-like"/>
    <property type="match status" value="2"/>
</dbReference>
<dbReference type="PROSITE" id="PS51253">
    <property type="entry name" value="HTH_CENPB"/>
    <property type="match status" value="1"/>
</dbReference>
<reference evidence="6" key="2">
    <citation type="journal article" date="2009" name="Fungal Genet. Biol.">
        <title>The 2008 update of the Aspergillus nidulans genome annotation: a community effort.</title>
        <authorList>
            <person name="Wortman J.R."/>
            <person name="Gilsenan J.M."/>
            <person name="Joardar V."/>
            <person name="Deegan J."/>
            <person name="Clutterbuck J."/>
            <person name="Andersen M.R."/>
            <person name="Archer D."/>
            <person name="Bencina M."/>
            <person name="Braus G."/>
            <person name="Coutinho P."/>
            <person name="von Dohren H."/>
            <person name="Doonan J."/>
            <person name="Driessen A.J."/>
            <person name="Durek P."/>
            <person name="Espeso E."/>
            <person name="Fekete E."/>
            <person name="Flipphi M."/>
            <person name="Estrada C.G."/>
            <person name="Geysens S."/>
            <person name="Goldman G."/>
            <person name="de Groot P.W."/>
            <person name="Hansen K."/>
            <person name="Harris S.D."/>
            <person name="Heinekamp T."/>
            <person name="Helmstaedt K."/>
            <person name="Henrissat B."/>
            <person name="Hofmann G."/>
            <person name="Homan T."/>
            <person name="Horio T."/>
            <person name="Horiuchi H."/>
            <person name="James S."/>
            <person name="Jones M."/>
            <person name="Karaffa L."/>
            <person name="Karanyi Z."/>
            <person name="Kato M."/>
            <person name="Keller N."/>
            <person name="Kelly D.E."/>
            <person name="Kiel J.A."/>
            <person name="Kim J.M."/>
            <person name="van der Klei I.J."/>
            <person name="Klis F.M."/>
            <person name="Kovalchuk A."/>
            <person name="Krasevec N."/>
            <person name="Kubicek C.P."/>
            <person name="Liu B."/>
            <person name="Maccabe A."/>
            <person name="Meyer V."/>
            <person name="Mirabito P."/>
            <person name="Miskei M."/>
            <person name="Mos M."/>
            <person name="Mullins J."/>
            <person name="Nelson D.R."/>
            <person name="Nielsen J."/>
            <person name="Oakley B.R."/>
            <person name="Osmani S.A."/>
            <person name="Pakula T."/>
            <person name="Paszewski A."/>
            <person name="Paulsen I."/>
            <person name="Pilsyk S."/>
            <person name="Pocsi I."/>
            <person name="Punt P.J."/>
            <person name="Ram A.F."/>
            <person name="Ren Q."/>
            <person name="Robellet X."/>
            <person name="Robson G."/>
            <person name="Seiboth B."/>
            <person name="van Solingen P."/>
            <person name="Specht T."/>
            <person name="Sun J."/>
            <person name="Taheri-Talesh N."/>
            <person name="Takeshita N."/>
            <person name="Ussery D."/>
            <person name="vanKuyk P.A."/>
            <person name="Visser H."/>
            <person name="van de Vondervoort P.J."/>
            <person name="de Vries R.P."/>
            <person name="Walton J."/>
            <person name="Xiang X."/>
            <person name="Xiong Y."/>
            <person name="Zeng A.P."/>
            <person name="Brandt B.W."/>
            <person name="Cornell M.J."/>
            <person name="van den Hondel C.A."/>
            <person name="Visser J."/>
            <person name="Oliver S.G."/>
            <person name="Turner G."/>
        </authorList>
    </citation>
    <scope>GENOME REANNOTATION</scope>
    <source>
        <strain evidence="6">FGSC A4 / ATCC 38163 / CBS 112.46 / NRRL 194 / M139</strain>
    </source>
</reference>
<keyword evidence="6" id="KW-1185">Reference proteome</keyword>
<dbReference type="GO" id="GO:0003677">
    <property type="term" value="F:DNA binding"/>
    <property type="evidence" value="ECO:0000318"/>
    <property type="project" value="GO_Central"/>
</dbReference>
<keyword evidence="1" id="KW-0238">DNA-binding</keyword>
<feature type="region of interest" description="Disordered" evidence="3">
    <location>
        <begin position="75"/>
        <end position="127"/>
    </location>
</feature>
<dbReference type="Pfam" id="PF03221">
    <property type="entry name" value="HTH_Tnp_Tc5"/>
    <property type="match status" value="1"/>
</dbReference>
<evidence type="ECO:0000256" key="1">
    <source>
        <dbReference type="ARBA" id="ARBA00023125"/>
    </source>
</evidence>
<evidence type="ECO:0000313" key="5">
    <source>
        <dbReference type="EMBL" id="CBF74754.1"/>
    </source>
</evidence>
<evidence type="ECO:0000313" key="6">
    <source>
        <dbReference type="Proteomes" id="UP000000560"/>
    </source>
</evidence>
<feature type="region of interest" description="Disordered" evidence="3">
    <location>
        <begin position="293"/>
        <end position="312"/>
    </location>
</feature>
<dbReference type="RefSeq" id="XP_661681.1">
    <property type="nucleotide sequence ID" value="XM_656589.1"/>
</dbReference>
<feature type="region of interest" description="Disordered" evidence="3">
    <location>
        <begin position="504"/>
        <end position="539"/>
    </location>
</feature>
<feature type="compositionally biased region" description="Polar residues" evidence="3">
    <location>
        <begin position="75"/>
        <end position="89"/>
    </location>
</feature>
<accession>Q5B5V3</accession>
<dbReference type="PANTHER" id="PTHR19303:SF70">
    <property type="entry name" value="HTH CENPB-TYPE DOMAIN-CONTAINING PROTEIN"/>
    <property type="match status" value="1"/>
</dbReference>
<dbReference type="SUPFAM" id="SSF46689">
    <property type="entry name" value="Homeodomain-like"/>
    <property type="match status" value="2"/>
</dbReference>
<dbReference type="HOGENOM" id="CLU_021861_1_0_1"/>
<evidence type="ECO:0000256" key="3">
    <source>
        <dbReference type="SAM" id="MobiDB-lite"/>
    </source>
</evidence>
<feature type="compositionally biased region" description="Polar residues" evidence="3">
    <location>
        <begin position="342"/>
        <end position="375"/>
    </location>
</feature>
<organism evidence="5 6">
    <name type="scientific">Emericella nidulans (strain FGSC A4 / ATCC 38163 / CBS 112.46 / NRRL 194 / M139)</name>
    <name type="common">Aspergillus nidulans</name>
    <dbReference type="NCBI Taxonomy" id="227321"/>
    <lineage>
        <taxon>Eukaryota</taxon>
        <taxon>Fungi</taxon>
        <taxon>Dikarya</taxon>
        <taxon>Ascomycota</taxon>
        <taxon>Pezizomycotina</taxon>
        <taxon>Eurotiomycetes</taxon>
        <taxon>Eurotiomycetidae</taxon>
        <taxon>Eurotiales</taxon>
        <taxon>Aspergillaceae</taxon>
        <taxon>Aspergillus</taxon>
        <taxon>Aspergillus subgen. Nidulantes</taxon>
    </lineage>
</organism>
<feature type="compositionally biased region" description="Low complexity" evidence="3">
    <location>
        <begin position="112"/>
        <end position="122"/>
    </location>
</feature>
<dbReference type="Proteomes" id="UP000000560">
    <property type="component" value="Chromosome II"/>
</dbReference>
<dbReference type="eggNOG" id="ENOG502QQS7">
    <property type="taxonomic scope" value="Eukaryota"/>
</dbReference>
<dbReference type="OrthoDB" id="9909311at2759"/>
<evidence type="ECO:0000256" key="2">
    <source>
        <dbReference type="ARBA" id="ARBA00023242"/>
    </source>
</evidence>
<dbReference type="InterPro" id="IPR006600">
    <property type="entry name" value="HTH_CenpB_DNA-bd_dom"/>
</dbReference>
<dbReference type="InterPro" id="IPR007889">
    <property type="entry name" value="HTH_Psq"/>
</dbReference>
<reference evidence="6" key="1">
    <citation type="journal article" date="2005" name="Nature">
        <title>Sequencing of Aspergillus nidulans and comparative analysis with A. fumigatus and A. oryzae.</title>
        <authorList>
            <person name="Galagan J.E."/>
            <person name="Calvo S.E."/>
            <person name="Cuomo C."/>
            <person name="Ma L.J."/>
            <person name="Wortman J.R."/>
            <person name="Batzoglou S."/>
            <person name="Lee S.I."/>
            <person name="Basturkmen M."/>
            <person name="Spevak C.C."/>
            <person name="Clutterbuck J."/>
            <person name="Kapitonov V."/>
            <person name="Jurka J."/>
            <person name="Scazzocchio C."/>
            <person name="Farman M."/>
            <person name="Butler J."/>
            <person name="Purcell S."/>
            <person name="Harris S."/>
            <person name="Braus G.H."/>
            <person name="Draht O."/>
            <person name="Busch S."/>
            <person name="D'Enfert C."/>
            <person name="Bouchier C."/>
            <person name="Goldman G.H."/>
            <person name="Bell-Pedersen D."/>
            <person name="Griffiths-Jones S."/>
            <person name="Doonan J.H."/>
            <person name="Yu J."/>
            <person name="Vienken K."/>
            <person name="Pain A."/>
            <person name="Freitag M."/>
            <person name="Selker E.U."/>
            <person name="Archer D.B."/>
            <person name="Penalva M.A."/>
            <person name="Oakley B.R."/>
            <person name="Momany M."/>
            <person name="Tanaka T."/>
            <person name="Kumagai T."/>
            <person name="Asai K."/>
            <person name="Machida M."/>
            <person name="Nierman W.C."/>
            <person name="Denning D.W."/>
            <person name="Caddick M."/>
            <person name="Hynes M."/>
            <person name="Paoletti M."/>
            <person name="Fischer R."/>
            <person name="Miller B."/>
            <person name="Dyer P."/>
            <person name="Sachs M.S."/>
            <person name="Osmani S.A."/>
            <person name="Birren B.W."/>
        </authorList>
    </citation>
    <scope>NUCLEOTIDE SEQUENCE [LARGE SCALE GENOMIC DNA]</scope>
    <source>
        <strain evidence="6">FGSC A4 / ATCC 38163 / CBS 112.46 / NRRL 194 / M139</strain>
    </source>
</reference>
<feature type="domain" description="HTH CENPB-type" evidence="4">
    <location>
        <begin position="177"/>
        <end position="250"/>
    </location>
</feature>